<dbReference type="InParanoid" id="A7E4A6"/>
<dbReference type="KEGG" id="ssl:SS1G_00128"/>
<dbReference type="Proteomes" id="UP000001312">
    <property type="component" value="Unassembled WGS sequence"/>
</dbReference>
<dbReference type="AlphaFoldDB" id="A7E4A6"/>
<accession>A7E4A6</accession>
<evidence type="ECO:0000313" key="2">
    <source>
        <dbReference type="Proteomes" id="UP000001312"/>
    </source>
</evidence>
<proteinExistence type="predicted"/>
<name>A7E4A6_SCLS1</name>
<gene>
    <name evidence="1" type="ORF">SS1G_00128</name>
</gene>
<reference evidence="2" key="1">
    <citation type="journal article" date="2011" name="PLoS Genet.">
        <title>Genomic analysis of the necrotrophic fungal pathogens Sclerotinia sclerotiorum and Botrytis cinerea.</title>
        <authorList>
            <person name="Amselem J."/>
            <person name="Cuomo C.A."/>
            <person name="van Kan J.A."/>
            <person name="Viaud M."/>
            <person name="Benito E.P."/>
            <person name="Couloux A."/>
            <person name="Coutinho P.M."/>
            <person name="de Vries R.P."/>
            <person name="Dyer P.S."/>
            <person name="Fillinger S."/>
            <person name="Fournier E."/>
            <person name="Gout L."/>
            <person name="Hahn M."/>
            <person name="Kohn L."/>
            <person name="Lapalu N."/>
            <person name="Plummer K.M."/>
            <person name="Pradier J.M."/>
            <person name="Quevillon E."/>
            <person name="Sharon A."/>
            <person name="Simon A."/>
            <person name="ten Have A."/>
            <person name="Tudzynski B."/>
            <person name="Tudzynski P."/>
            <person name="Wincker P."/>
            <person name="Andrew M."/>
            <person name="Anthouard V."/>
            <person name="Beever R.E."/>
            <person name="Beffa R."/>
            <person name="Benoit I."/>
            <person name="Bouzid O."/>
            <person name="Brault B."/>
            <person name="Chen Z."/>
            <person name="Choquer M."/>
            <person name="Collemare J."/>
            <person name="Cotton P."/>
            <person name="Danchin E.G."/>
            <person name="Da Silva C."/>
            <person name="Gautier A."/>
            <person name="Giraud C."/>
            <person name="Giraud T."/>
            <person name="Gonzalez C."/>
            <person name="Grossetete S."/>
            <person name="Guldener U."/>
            <person name="Henrissat B."/>
            <person name="Howlett B.J."/>
            <person name="Kodira C."/>
            <person name="Kretschmer M."/>
            <person name="Lappartient A."/>
            <person name="Leroch M."/>
            <person name="Levis C."/>
            <person name="Mauceli E."/>
            <person name="Neuveglise C."/>
            <person name="Oeser B."/>
            <person name="Pearson M."/>
            <person name="Poulain J."/>
            <person name="Poussereau N."/>
            <person name="Quesneville H."/>
            <person name="Rascle C."/>
            <person name="Schumacher J."/>
            <person name="Segurens B."/>
            <person name="Sexton A."/>
            <person name="Silva E."/>
            <person name="Sirven C."/>
            <person name="Soanes D.M."/>
            <person name="Talbot N.J."/>
            <person name="Templeton M."/>
            <person name="Yandava C."/>
            <person name="Yarden O."/>
            <person name="Zeng Q."/>
            <person name="Rollins J.A."/>
            <person name="Lebrun M.H."/>
            <person name="Dickman M."/>
        </authorList>
    </citation>
    <scope>NUCLEOTIDE SEQUENCE [LARGE SCALE GENOMIC DNA]</scope>
    <source>
        <strain evidence="2">ATCC 18683 / 1980 / Ss-1</strain>
    </source>
</reference>
<organism evidence="1 2">
    <name type="scientific">Sclerotinia sclerotiorum (strain ATCC 18683 / 1980 / Ss-1)</name>
    <name type="common">White mold</name>
    <name type="synonym">Whetzelinia sclerotiorum</name>
    <dbReference type="NCBI Taxonomy" id="665079"/>
    <lineage>
        <taxon>Eukaryota</taxon>
        <taxon>Fungi</taxon>
        <taxon>Dikarya</taxon>
        <taxon>Ascomycota</taxon>
        <taxon>Pezizomycotina</taxon>
        <taxon>Leotiomycetes</taxon>
        <taxon>Helotiales</taxon>
        <taxon>Sclerotiniaceae</taxon>
        <taxon>Sclerotinia</taxon>
    </lineage>
</organism>
<keyword evidence="2" id="KW-1185">Reference proteome</keyword>
<dbReference type="GeneID" id="5494502"/>
<dbReference type="RefSeq" id="XP_001598042.1">
    <property type="nucleotide sequence ID" value="XM_001597992.1"/>
</dbReference>
<dbReference type="HOGENOM" id="CLU_3125900_0_0_1"/>
<sequence length="50" mass="5611">MSRPASGDQCFEVNQLITRRAKYSVQILITSVKLGSPLYQTAAMTYFLLV</sequence>
<protein>
    <submittedName>
        <fullName evidence="1">Uncharacterized protein</fullName>
    </submittedName>
</protein>
<evidence type="ECO:0000313" key="1">
    <source>
        <dbReference type="EMBL" id="EDN90728.1"/>
    </source>
</evidence>
<dbReference type="EMBL" id="CH476621">
    <property type="protein sequence ID" value="EDN90728.1"/>
    <property type="molecule type" value="Genomic_DNA"/>
</dbReference>